<dbReference type="GO" id="GO:0005509">
    <property type="term" value="F:calcium ion binding"/>
    <property type="evidence" value="ECO:0007669"/>
    <property type="project" value="TreeGrafter"/>
</dbReference>
<evidence type="ECO:0000313" key="3">
    <source>
        <dbReference type="Proteomes" id="UP000478052"/>
    </source>
</evidence>
<dbReference type="GO" id="GO:0005886">
    <property type="term" value="C:plasma membrane"/>
    <property type="evidence" value="ECO:0007669"/>
    <property type="project" value="TreeGrafter"/>
</dbReference>
<dbReference type="GO" id="GO:0030276">
    <property type="term" value="F:clathrin binding"/>
    <property type="evidence" value="ECO:0007669"/>
    <property type="project" value="TreeGrafter"/>
</dbReference>
<dbReference type="SUPFAM" id="SSF49562">
    <property type="entry name" value="C2 domain (Calcium/lipid-binding domain, CaLB)"/>
    <property type="match status" value="1"/>
</dbReference>
<dbReference type="GO" id="GO:0005544">
    <property type="term" value="F:calcium-dependent phospholipid binding"/>
    <property type="evidence" value="ECO:0007669"/>
    <property type="project" value="TreeGrafter"/>
</dbReference>
<proteinExistence type="predicted"/>
<dbReference type="GO" id="GO:0070382">
    <property type="term" value="C:exocytic vesicle"/>
    <property type="evidence" value="ECO:0007669"/>
    <property type="project" value="TreeGrafter"/>
</dbReference>
<organism evidence="2 3">
    <name type="scientific">Aphis craccivora</name>
    <name type="common">Cowpea aphid</name>
    <dbReference type="NCBI Taxonomy" id="307492"/>
    <lineage>
        <taxon>Eukaryota</taxon>
        <taxon>Metazoa</taxon>
        <taxon>Ecdysozoa</taxon>
        <taxon>Arthropoda</taxon>
        <taxon>Hexapoda</taxon>
        <taxon>Insecta</taxon>
        <taxon>Pterygota</taxon>
        <taxon>Neoptera</taxon>
        <taxon>Paraneoptera</taxon>
        <taxon>Hemiptera</taxon>
        <taxon>Sternorrhyncha</taxon>
        <taxon>Aphidomorpha</taxon>
        <taxon>Aphidoidea</taxon>
        <taxon>Aphididae</taxon>
        <taxon>Aphidini</taxon>
        <taxon>Aphis</taxon>
        <taxon>Aphis</taxon>
    </lineage>
</organism>
<dbReference type="GO" id="GO:0098793">
    <property type="term" value="C:presynapse"/>
    <property type="evidence" value="ECO:0007669"/>
    <property type="project" value="GOC"/>
</dbReference>
<dbReference type="AlphaFoldDB" id="A0A6G0YY59"/>
<reference evidence="2 3" key="1">
    <citation type="submission" date="2019-08" db="EMBL/GenBank/DDBJ databases">
        <title>Whole genome of Aphis craccivora.</title>
        <authorList>
            <person name="Voronova N.V."/>
            <person name="Shulinski R.S."/>
            <person name="Bandarenka Y.V."/>
            <person name="Zhorov D.G."/>
            <person name="Warner D."/>
        </authorList>
    </citation>
    <scope>NUCLEOTIDE SEQUENCE [LARGE SCALE GENOMIC DNA]</scope>
    <source>
        <strain evidence="2">180601</strain>
        <tissue evidence="2">Whole Body</tissue>
    </source>
</reference>
<keyword evidence="3" id="KW-1185">Reference proteome</keyword>
<comment type="caution">
    <text evidence="2">The sequence shown here is derived from an EMBL/GenBank/DDBJ whole genome shotgun (WGS) entry which is preliminary data.</text>
</comment>
<dbReference type="PANTHER" id="PTHR10024:SF344">
    <property type="entry name" value="SYNAPTOTAGMIN-7"/>
    <property type="match status" value="1"/>
</dbReference>
<dbReference type="GO" id="GO:0048791">
    <property type="term" value="P:calcium ion-regulated exocytosis of neurotransmitter"/>
    <property type="evidence" value="ECO:0007669"/>
    <property type="project" value="TreeGrafter"/>
</dbReference>
<dbReference type="Proteomes" id="UP000478052">
    <property type="component" value="Unassembled WGS sequence"/>
</dbReference>
<protein>
    <submittedName>
        <fullName evidence="2">Synaptotagmin-7</fullName>
    </submittedName>
</protein>
<evidence type="ECO:0000313" key="2">
    <source>
        <dbReference type="EMBL" id="KAF0763118.1"/>
    </source>
</evidence>
<dbReference type="InterPro" id="IPR035892">
    <property type="entry name" value="C2_domain_sf"/>
</dbReference>
<accession>A0A6G0YY59</accession>
<dbReference type="PROSITE" id="PS50004">
    <property type="entry name" value="C2"/>
    <property type="match status" value="1"/>
</dbReference>
<dbReference type="Gene3D" id="2.60.40.150">
    <property type="entry name" value="C2 domain"/>
    <property type="match status" value="1"/>
</dbReference>
<dbReference type="Pfam" id="PF00168">
    <property type="entry name" value="C2"/>
    <property type="match status" value="1"/>
</dbReference>
<dbReference type="GO" id="GO:0030424">
    <property type="term" value="C:axon"/>
    <property type="evidence" value="ECO:0007669"/>
    <property type="project" value="TreeGrafter"/>
</dbReference>
<evidence type="ECO:0000259" key="1">
    <source>
        <dbReference type="PROSITE" id="PS50004"/>
    </source>
</evidence>
<sequence length="76" mass="8989">MVRNPYVKVWLHVGDKKVEKRKSMVFKCNLNPIFDEKFEYTLPVEQLREAALEVMVMDFDNIGRNELIGKITISWS</sequence>
<dbReference type="GO" id="GO:0000149">
    <property type="term" value="F:SNARE binding"/>
    <property type="evidence" value="ECO:0007669"/>
    <property type="project" value="TreeGrafter"/>
</dbReference>
<dbReference type="EMBL" id="VUJU01001962">
    <property type="protein sequence ID" value="KAF0763118.1"/>
    <property type="molecule type" value="Genomic_DNA"/>
</dbReference>
<name>A0A6G0YY59_APHCR</name>
<dbReference type="PANTHER" id="PTHR10024">
    <property type="entry name" value="SYNAPTOTAGMIN"/>
    <property type="match status" value="1"/>
</dbReference>
<dbReference type="GO" id="GO:0001786">
    <property type="term" value="F:phosphatidylserine binding"/>
    <property type="evidence" value="ECO:0007669"/>
    <property type="project" value="TreeGrafter"/>
</dbReference>
<feature type="domain" description="C2" evidence="1">
    <location>
        <begin position="1"/>
        <end position="76"/>
    </location>
</feature>
<dbReference type="InterPro" id="IPR000008">
    <property type="entry name" value="C2_dom"/>
</dbReference>
<dbReference type="OrthoDB" id="67700at2759"/>
<dbReference type="GO" id="GO:0006906">
    <property type="term" value="P:vesicle fusion"/>
    <property type="evidence" value="ECO:0007669"/>
    <property type="project" value="TreeGrafter"/>
</dbReference>
<gene>
    <name evidence="2" type="ORF">FWK35_00022711</name>
</gene>